<feature type="transmembrane region" description="Helical" evidence="18">
    <location>
        <begin position="119"/>
        <end position="139"/>
    </location>
</feature>
<feature type="transmembrane region" description="Helical" evidence="18">
    <location>
        <begin position="316"/>
        <end position="336"/>
    </location>
</feature>
<proteinExistence type="inferred from homology"/>
<evidence type="ECO:0000256" key="4">
    <source>
        <dbReference type="ARBA" id="ARBA00022448"/>
    </source>
</evidence>
<keyword evidence="8" id="KW-0732">Signal</keyword>
<keyword evidence="12" id="KW-0333">Golgi apparatus</keyword>
<evidence type="ECO:0000256" key="9">
    <source>
        <dbReference type="ARBA" id="ARBA00022737"/>
    </source>
</evidence>
<dbReference type="InterPro" id="IPR007271">
    <property type="entry name" value="Nuc_sug_transpt"/>
</dbReference>
<evidence type="ECO:0000256" key="3">
    <source>
        <dbReference type="ARBA" id="ARBA00009976"/>
    </source>
</evidence>
<dbReference type="CDD" id="cd00054">
    <property type="entry name" value="EGF_CA"/>
    <property type="match status" value="1"/>
</dbReference>
<evidence type="ECO:0000259" key="19">
    <source>
        <dbReference type="PROSITE" id="PS50026"/>
    </source>
</evidence>
<dbReference type="GO" id="GO:0015165">
    <property type="term" value="F:pyrimidine nucleotide-sugar transmembrane transporter activity"/>
    <property type="evidence" value="ECO:0007669"/>
    <property type="project" value="InterPro"/>
</dbReference>
<dbReference type="GO" id="GO:0005886">
    <property type="term" value="C:plasma membrane"/>
    <property type="evidence" value="ECO:0007669"/>
    <property type="project" value="InterPro"/>
</dbReference>
<dbReference type="FunFam" id="1.10.3730.20:FF:000037">
    <property type="entry name" value="Nucleotide Sugar TransPorter family"/>
    <property type="match status" value="1"/>
</dbReference>
<feature type="transmembrane region" description="Helical" evidence="18">
    <location>
        <begin position="369"/>
        <end position="388"/>
    </location>
</feature>
<feature type="domain" description="Cadherin" evidence="20">
    <location>
        <begin position="470"/>
        <end position="574"/>
    </location>
</feature>
<keyword evidence="6" id="KW-0762">Sugar transport</keyword>
<feature type="transmembrane region" description="Helical" evidence="18">
    <location>
        <begin position="343"/>
        <end position="363"/>
    </location>
</feature>
<evidence type="ECO:0000256" key="5">
    <source>
        <dbReference type="ARBA" id="ARBA00022536"/>
    </source>
</evidence>
<dbReference type="Proteomes" id="UP000887575">
    <property type="component" value="Unassembled WGS sequence"/>
</dbReference>
<evidence type="ECO:0000256" key="8">
    <source>
        <dbReference type="ARBA" id="ARBA00022729"/>
    </source>
</evidence>
<dbReference type="InterPro" id="IPR001881">
    <property type="entry name" value="EGF-like_Ca-bd_dom"/>
</dbReference>
<dbReference type="GO" id="GO:0007411">
    <property type="term" value="P:axon guidance"/>
    <property type="evidence" value="ECO:0007669"/>
    <property type="project" value="UniProtKB-ARBA"/>
</dbReference>
<dbReference type="InterPro" id="IPR056286">
    <property type="entry name" value="Cadherin_CELSR1-3_9th"/>
</dbReference>
<dbReference type="Gene3D" id="2.60.40.60">
    <property type="entry name" value="Cadherins"/>
    <property type="match status" value="8"/>
</dbReference>
<sequence>MAAAVASSTDRKTTVIKYTSLVILVLQNCSLVLFMRYALTGNRPKFLKTISVFWGEIFKLCASILLVCFEARSLQKGFHDIWYEFTVKWRDLLKVLVPAAVYTVQNFLLYVAVDNLPAATYMVTYQLKILTTAIFTVAVLKRKLSWQQWLALVVLFGGVVIVQYDQKLSDDAEKANRAAFIANQTTTMAPIDLNLTGVEERVKEKLDILGTTLAPFVRVERQATPSPPPAHIHEQNSILGFTAVLVACFLSGFAGIYFEKILKGSNVSIWIRNIQLAFPSLFFALLFASVKDREVLFADGFSPAAIGTRMMSGFDWAVWVTVGISAFGGLVVAVVIKYADNILKAFATSFAIVLNCVLAYWLFNFHPTYLFVLGAIMVIGAVFGYSIFPYRATHQPIPTVETKDDNDEELKDVQTKLSGEIRLAKALDRETLDRHVLKVTAFERLDPSISSSASVVVEVSDVQDNSPQFERDSYVAEISEDAPIGTTVVSVFARDRDAGANGEVVYSLEEAEGSDLLQINPKSGVIQTAAALDRETLPLIKVNVIASDQGKPQLSSKALIEVTINDVNDNAPVFEQSNYDITVLENTTIPVVVARLKATDLDNGANGRVHYGMVTSSDILHVDYKTGEVTLRRKIDARSGIRTFVVRAKDGAQPALSTTATLSLQILDINDHAPRFIAAQKSVLVDEGIKKGEEVARVYAIDEDTGVNGKIRYSLEGSSDFEIDPETGVIIANKTLDREETQRYELTVKATDGGEPQLSAGTQMTILVRDINDNAPIFRPAEMNVTLSEETQIGAQIAIVRAEDRDEEPKLFYRIEHQDRDGLVALIDLGDQGALLSLSETLRPTDHSLKVVVSASDDGGLKGTCTINIHVTDVNSPPRFPPQPFAVHIPEDSLIGNQVIVVRAEDTDRGDNAEITYSIDSDLFEINNVTGEITVAGLLDREEQSSHSLTVTATDSADPPLSSSTIIEVTLDDVNDNAPEFSSQNYMATVSEDIAVGTSFIQIMATDTDGGTNGIVDYFLNASGIGAELFRLDRTSGTLRVNQKLDREKLPIITLPVYAKDRGSPPLSANSIITVMLQDVNDNPPKFSQSSYDLWIAENAPAGTLVGTLVATDPDEGSNAEIEFRVFGGTDARLFELESDPIQKGVVKLLSKQPFDYESKTNAFSLEVQASSGQLSSTVPVRVHVSDVNDHPPTLRSSVLLINRFLDGPIIEKFGSIPAFDPDQNATLEYSIESNDLMIKDRYSGKIHQRLVEKGNNIDTILKACVSDNQSLLSRWAEKPQKFGQALPIKPHKCDIRVDECFSGPCQHNGSCFPLENGYRCECENGWNDVVSDRYTLEMNHCHGSMKTQAESIRTLKIRLGGQTKLAELSDEKENRINETDIGKHSDHHLFREGQALIELSILIWNITRTLTLWLDDYDPLVLV</sequence>
<dbReference type="SUPFAM" id="SSF49313">
    <property type="entry name" value="Cadherin-like"/>
    <property type="match status" value="8"/>
</dbReference>
<feature type="domain" description="Cadherin" evidence="20">
    <location>
        <begin position="1088"/>
        <end position="1195"/>
    </location>
</feature>
<feature type="domain" description="Cadherin" evidence="20">
    <location>
        <begin position="385"/>
        <end position="469"/>
    </location>
</feature>
<evidence type="ECO:0000313" key="22">
    <source>
        <dbReference type="WBParaSite" id="MBELARI_LOCUS8018"/>
    </source>
</evidence>
<dbReference type="PROSITE" id="PS50268">
    <property type="entry name" value="CADHERIN_2"/>
    <property type="match status" value="8"/>
</dbReference>
<protein>
    <submittedName>
        <fullName evidence="22">Uncharacterized protein</fullName>
    </submittedName>
</protein>
<dbReference type="CDD" id="cd11304">
    <property type="entry name" value="Cadherin_repeat"/>
    <property type="match status" value="7"/>
</dbReference>
<keyword evidence="13 18" id="KW-0472">Membrane</keyword>
<dbReference type="InterPro" id="IPR020894">
    <property type="entry name" value="Cadherin_CS"/>
</dbReference>
<feature type="domain" description="Cadherin" evidence="20">
    <location>
        <begin position="982"/>
        <end position="1087"/>
    </location>
</feature>
<evidence type="ECO:0000256" key="15">
    <source>
        <dbReference type="ARBA" id="ARBA00023180"/>
    </source>
</evidence>
<feature type="domain" description="Cadherin" evidence="20">
    <location>
        <begin position="575"/>
        <end position="676"/>
    </location>
</feature>
<evidence type="ECO:0000256" key="10">
    <source>
        <dbReference type="ARBA" id="ARBA00022837"/>
    </source>
</evidence>
<dbReference type="SUPFAM" id="SSF57196">
    <property type="entry name" value="EGF/Laminin"/>
    <property type="match status" value="1"/>
</dbReference>
<dbReference type="Pfam" id="PF23592">
    <property type="entry name" value="Cadherin_CELSR2_9th"/>
    <property type="match status" value="1"/>
</dbReference>
<dbReference type="GO" id="GO:0000139">
    <property type="term" value="C:Golgi membrane"/>
    <property type="evidence" value="ECO:0007669"/>
    <property type="project" value="UniProtKB-SubCell"/>
</dbReference>
<dbReference type="GO" id="GO:0005509">
    <property type="term" value="F:calcium ion binding"/>
    <property type="evidence" value="ECO:0007669"/>
    <property type="project" value="UniProtKB-UniRule"/>
</dbReference>
<comment type="caution">
    <text evidence="17">Lacks conserved residue(s) required for the propagation of feature annotation.</text>
</comment>
<evidence type="ECO:0000256" key="7">
    <source>
        <dbReference type="ARBA" id="ARBA00022692"/>
    </source>
</evidence>
<dbReference type="Pfam" id="PF00008">
    <property type="entry name" value="EGF"/>
    <property type="match status" value="1"/>
</dbReference>
<evidence type="ECO:0000256" key="17">
    <source>
        <dbReference type="PROSITE-ProRule" id="PRU00076"/>
    </source>
</evidence>
<dbReference type="SUPFAM" id="SSF103481">
    <property type="entry name" value="Multidrug resistance efflux transporter EmrE"/>
    <property type="match status" value="1"/>
</dbReference>
<dbReference type="Pfam" id="PF04142">
    <property type="entry name" value="Nuc_sug_transp"/>
    <property type="match status" value="1"/>
</dbReference>
<reference evidence="22" key="1">
    <citation type="submission" date="2024-02" db="UniProtKB">
        <authorList>
            <consortium name="WormBaseParasite"/>
        </authorList>
    </citation>
    <scope>IDENTIFICATION</scope>
</reference>
<evidence type="ECO:0000259" key="20">
    <source>
        <dbReference type="PROSITE" id="PS50268"/>
    </source>
</evidence>
<dbReference type="PANTHER" id="PTHR24026:SF51">
    <property type="entry name" value="PROTOCADHERIN-LIKE WING POLARITY PROTEIN STAN"/>
    <property type="match status" value="1"/>
</dbReference>
<dbReference type="Pfam" id="PF00028">
    <property type="entry name" value="Cadherin"/>
    <property type="match status" value="6"/>
</dbReference>
<dbReference type="FunFam" id="2.60.40.60:FF:000020">
    <property type="entry name" value="Dachsous cadherin-related 1b"/>
    <property type="match status" value="4"/>
</dbReference>
<evidence type="ECO:0000256" key="1">
    <source>
        <dbReference type="ARBA" id="ARBA00004167"/>
    </source>
</evidence>
<dbReference type="SMART" id="SM00112">
    <property type="entry name" value="CA"/>
    <property type="match status" value="8"/>
</dbReference>
<dbReference type="SMART" id="SM00179">
    <property type="entry name" value="EGF_CA"/>
    <property type="match status" value="1"/>
</dbReference>
<dbReference type="PROSITE" id="PS50026">
    <property type="entry name" value="EGF_3"/>
    <property type="match status" value="1"/>
</dbReference>
<keyword evidence="15" id="KW-0325">Glycoprotein</keyword>
<evidence type="ECO:0000256" key="11">
    <source>
        <dbReference type="ARBA" id="ARBA00022989"/>
    </source>
</evidence>
<dbReference type="InterPro" id="IPR037185">
    <property type="entry name" value="EmrE-like"/>
</dbReference>
<feature type="transmembrane region" description="Helical" evidence="18">
    <location>
        <begin position="92"/>
        <end position="113"/>
    </location>
</feature>
<evidence type="ECO:0000313" key="21">
    <source>
        <dbReference type="Proteomes" id="UP000887575"/>
    </source>
</evidence>
<keyword evidence="10 16" id="KW-0106">Calcium</keyword>
<keyword evidence="9" id="KW-0677">Repeat</keyword>
<keyword evidence="21" id="KW-1185">Reference proteome</keyword>
<evidence type="ECO:0000256" key="6">
    <source>
        <dbReference type="ARBA" id="ARBA00022597"/>
    </source>
</evidence>
<dbReference type="Gene3D" id="1.10.3730.20">
    <property type="match status" value="1"/>
</dbReference>
<evidence type="ECO:0000256" key="14">
    <source>
        <dbReference type="ARBA" id="ARBA00023157"/>
    </source>
</evidence>
<organism evidence="21 22">
    <name type="scientific">Mesorhabditis belari</name>
    <dbReference type="NCBI Taxonomy" id="2138241"/>
    <lineage>
        <taxon>Eukaryota</taxon>
        <taxon>Metazoa</taxon>
        <taxon>Ecdysozoa</taxon>
        <taxon>Nematoda</taxon>
        <taxon>Chromadorea</taxon>
        <taxon>Rhabditida</taxon>
        <taxon>Rhabditina</taxon>
        <taxon>Rhabditomorpha</taxon>
        <taxon>Rhabditoidea</taxon>
        <taxon>Rhabditidae</taxon>
        <taxon>Mesorhabditinae</taxon>
        <taxon>Mesorhabditis</taxon>
    </lineage>
</organism>
<evidence type="ECO:0000256" key="18">
    <source>
        <dbReference type="SAM" id="Phobius"/>
    </source>
</evidence>
<feature type="transmembrane region" description="Helical" evidence="18">
    <location>
        <begin position="21"/>
        <end position="39"/>
    </location>
</feature>
<evidence type="ECO:0000256" key="13">
    <source>
        <dbReference type="ARBA" id="ARBA00023136"/>
    </source>
</evidence>
<dbReference type="Gene3D" id="2.10.25.10">
    <property type="entry name" value="Laminin"/>
    <property type="match status" value="1"/>
</dbReference>
<dbReference type="FunFam" id="2.60.40.60:FF:000080">
    <property type="entry name" value="FAT atypical cadherin 1"/>
    <property type="match status" value="1"/>
</dbReference>
<feature type="transmembrane region" description="Helical" evidence="18">
    <location>
        <begin position="270"/>
        <end position="290"/>
    </location>
</feature>
<dbReference type="GO" id="GO:0007156">
    <property type="term" value="P:homophilic cell adhesion via plasma membrane adhesion molecules"/>
    <property type="evidence" value="ECO:0007669"/>
    <property type="project" value="InterPro"/>
</dbReference>
<keyword evidence="7 18" id="KW-0812">Transmembrane</keyword>
<dbReference type="PRINTS" id="PR00205">
    <property type="entry name" value="CADHERIN"/>
</dbReference>
<comment type="similarity">
    <text evidence="3">Belongs to the nucleotide-sugar transporter family. SLC35A subfamily.</text>
</comment>
<feature type="domain" description="EGF-like" evidence="19">
    <location>
        <begin position="1297"/>
        <end position="1333"/>
    </location>
</feature>
<dbReference type="InterPro" id="IPR015919">
    <property type="entry name" value="Cadherin-like_sf"/>
</dbReference>
<keyword evidence="4" id="KW-0813">Transport</keyword>
<comment type="subcellular location">
    <subcellularLocation>
        <location evidence="2">Golgi apparatus membrane</location>
        <topology evidence="2">Multi-pass membrane protein</topology>
    </subcellularLocation>
    <subcellularLocation>
        <location evidence="1">Membrane</location>
        <topology evidence="1">Single-pass membrane protein</topology>
    </subcellularLocation>
</comment>
<accession>A0AAF3FLJ4</accession>
<dbReference type="PROSITE" id="PS00232">
    <property type="entry name" value="CADHERIN_1"/>
    <property type="match status" value="6"/>
</dbReference>
<name>A0AAF3FLJ4_9BILA</name>
<dbReference type="PANTHER" id="PTHR24026">
    <property type="entry name" value="FAT ATYPICAL CADHERIN-RELATED"/>
    <property type="match status" value="1"/>
</dbReference>
<dbReference type="WBParaSite" id="MBELARI_LOCUS8018">
    <property type="protein sequence ID" value="MBELARI_LOCUS8018"/>
    <property type="gene ID" value="MBELARI_LOCUS8018"/>
</dbReference>
<dbReference type="InterPro" id="IPR000742">
    <property type="entry name" value="EGF"/>
</dbReference>
<feature type="domain" description="Cadherin" evidence="20">
    <location>
        <begin position="779"/>
        <end position="880"/>
    </location>
</feature>
<dbReference type="InterPro" id="IPR002126">
    <property type="entry name" value="Cadherin-like_dom"/>
</dbReference>
<evidence type="ECO:0000256" key="2">
    <source>
        <dbReference type="ARBA" id="ARBA00004653"/>
    </source>
</evidence>
<feature type="transmembrane region" description="Helical" evidence="18">
    <location>
        <begin position="51"/>
        <end position="71"/>
    </location>
</feature>
<keyword evidence="11 18" id="KW-1133">Transmembrane helix</keyword>
<evidence type="ECO:0000256" key="16">
    <source>
        <dbReference type="PROSITE-ProRule" id="PRU00043"/>
    </source>
</evidence>
<keyword evidence="14" id="KW-1015">Disulfide bond</keyword>
<dbReference type="NCBIfam" id="TIGR00803">
    <property type="entry name" value="nst"/>
    <property type="match status" value="2"/>
</dbReference>
<feature type="domain" description="Cadherin" evidence="20">
    <location>
        <begin position="881"/>
        <end position="981"/>
    </location>
</feature>
<dbReference type="FunFam" id="2.60.40.60:FF:000033">
    <property type="entry name" value="FAT atypical cadherin 1"/>
    <property type="match status" value="1"/>
</dbReference>
<dbReference type="SMART" id="SM00181">
    <property type="entry name" value="EGF"/>
    <property type="match status" value="1"/>
</dbReference>
<feature type="domain" description="Cadherin" evidence="20">
    <location>
        <begin position="677"/>
        <end position="778"/>
    </location>
</feature>
<keyword evidence="5 17" id="KW-0245">EGF-like domain</keyword>
<feature type="transmembrane region" description="Helical" evidence="18">
    <location>
        <begin position="238"/>
        <end position="258"/>
    </location>
</feature>
<evidence type="ECO:0000256" key="12">
    <source>
        <dbReference type="ARBA" id="ARBA00023034"/>
    </source>
</evidence>